<evidence type="ECO:0000256" key="2">
    <source>
        <dbReference type="ARBA" id="ARBA00022475"/>
    </source>
</evidence>
<gene>
    <name evidence="12" type="primary">fluC</name>
    <name evidence="12" type="synonym">crcB</name>
    <name evidence="13" type="ORF">SAMN04488120_103255</name>
</gene>
<feature type="transmembrane region" description="Helical" evidence="12">
    <location>
        <begin position="33"/>
        <end position="53"/>
    </location>
</feature>
<dbReference type="GO" id="GO:0005886">
    <property type="term" value="C:plasma membrane"/>
    <property type="evidence" value="ECO:0007669"/>
    <property type="project" value="UniProtKB-SubCell"/>
</dbReference>
<keyword evidence="9 12" id="KW-0407">Ion channel</keyword>
<keyword evidence="7 12" id="KW-0406">Ion transport</keyword>
<protein>
    <recommendedName>
        <fullName evidence="12">Fluoride-specific ion channel FluC</fullName>
    </recommendedName>
</protein>
<evidence type="ECO:0000256" key="9">
    <source>
        <dbReference type="ARBA" id="ARBA00023303"/>
    </source>
</evidence>
<evidence type="ECO:0000256" key="11">
    <source>
        <dbReference type="ARBA" id="ARBA00035585"/>
    </source>
</evidence>
<dbReference type="GO" id="GO:0062054">
    <property type="term" value="F:fluoride channel activity"/>
    <property type="evidence" value="ECO:0007669"/>
    <property type="project" value="UniProtKB-UniRule"/>
</dbReference>
<keyword evidence="8 12" id="KW-0472">Membrane</keyword>
<dbReference type="HAMAP" id="MF_00454">
    <property type="entry name" value="FluC"/>
    <property type="match status" value="1"/>
</dbReference>
<dbReference type="RefSeq" id="WP_200769519.1">
    <property type="nucleotide sequence ID" value="NZ_FOOC01000003.1"/>
</dbReference>
<keyword evidence="5 12" id="KW-1133">Transmembrane helix</keyword>
<evidence type="ECO:0000313" key="13">
    <source>
        <dbReference type="EMBL" id="SFF40429.1"/>
    </source>
</evidence>
<reference evidence="13 14" key="1">
    <citation type="submission" date="2016-10" db="EMBL/GenBank/DDBJ databases">
        <authorList>
            <person name="de Groot N.N."/>
        </authorList>
    </citation>
    <scope>NUCLEOTIDE SEQUENCE [LARGE SCALE GENOMIC DNA]</scope>
    <source>
        <strain evidence="13 14">DSM 23609</strain>
    </source>
</reference>
<keyword evidence="2 12" id="KW-1003">Cell membrane</keyword>
<dbReference type="NCBIfam" id="TIGR00494">
    <property type="entry name" value="crcB"/>
    <property type="match status" value="1"/>
</dbReference>
<evidence type="ECO:0000256" key="5">
    <source>
        <dbReference type="ARBA" id="ARBA00022989"/>
    </source>
</evidence>
<comment type="subcellular location">
    <subcellularLocation>
        <location evidence="1 12">Cell membrane</location>
        <topology evidence="1 12">Multi-pass membrane protein</topology>
    </subcellularLocation>
</comment>
<comment type="activity regulation">
    <text evidence="12">Na(+) is not transported, but it plays an essential structural role and its presence is essential for fluoride channel function.</text>
</comment>
<keyword evidence="6 12" id="KW-0915">Sodium</keyword>
<comment type="function">
    <text evidence="12">Fluoride-specific ion channel. Important for reducing fluoride concentration in the cell, thus reducing its toxicity.</text>
</comment>
<keyword evidence="12" id="KW-0813">Transport</keyword>
<dbReference type="STRING" id="1076937.SAMN04488120_103255"/>
<keyword evidence="4 12" id="KW-0812">Transmembrane</keyword>
<dbReference type="InterPro" id="IPR003691">
    <property type="entry name" value="FluC"/>
</dbReference>
<evidence type="ECO:0000256" key="3">
    <source>
        <dbReference type="ARBA" id="ARBA00022519"/>
    </source>
</evidence>
<dbReference type="GO" id="GO:0046872">
    <property type="term" value="F:metal ion binding"/>
    <property type="evidence" value="ECO:0007669"/>
    <property type="project" value="UniProtKB-KW"/>
</dbReference>
<evidence type="ECO:0000256" key="4">
    <source>
        <dbReference type="ARBA" id="ARBA00022692"/>
    </source>
</evidence>
<feature type="transmembrane region" description="Helical" evidence="12">
    <location>
        <begin position="65"/>
        <end position="83"/>
    </location>
</feature>
<comment type="similarity">
    <text evidence="10 12">Belongs to the fluoride channel Fluc/FEX (TC 1.A.43) family.</text>
</comment>
<evidence type="ECO:0000313" key="14">
    <source>
        <dbReference type="Proteomes" id="UP000199771"/>
    </source>
</evidence>
<feature type="transmembrane region" description="Helical" evidence="12">
    <location>
        <begin position="103"/>
        <end position="125"/>
    </location>
</feature>
<sequence length="126" mass="12930">MMQWLAVALGGALGALARFGIVRLLTAWFGPAFPLGTLTVNVAGSLAAGLLYVRLVEQGATDGVLCALLIVGFLGAFTTFSAFSVETLRLLEDVGLGAAALNVALNLVLCLAACGLGLWIGRAYFA</sequence>
<organism evidence="13 14">
    <name type="scientific">Fontimonas thermophila</name>
    <dbReference type="NCBI Taxonomy" id="1076937"/>
    <lineage>
        <taxon>Bacteria</taxon>
        <taxon>Pseudomonadati</taxon>
        <taxon>Pseudomonadota</taxon>
        <taxon>Gammaproteobacteria</taxon>
        <taxon>Nevskiales</taxon>
        <taxon>Nevskiaceae</taxon>
        <taxon>Fontimonas</taxon>
    </lineage>
</organism>
<keyword evidence="12" id="KW-0479">Metal-binding</keyword>
<evidence type="ECO:0000256" key="6">
    <source>
        <dbReference type="ARBA" id="ARBA00023053"/>
    </source>
</evidence>
<evidence type="ECO:0000256" key="7">
    <source>
        <dbReference type="ARBA" id="ARBA00023065"/>
    </source>
</evidence>
<evidence type="ECO:0000256" key="10">
    <source>
        <dbReference type="ARBA" id="ARBA00035120"/>
    </source>
</evidence>
<dbReference type="PANTHER" id="PTHR28259">
    <property type="entry name" value="FLUORIDE EXPORT PROTEIN 1-RELATED"/>
    <property type="match status" value="1"/>
</dbReference>
<accession>A0A1I2IDL1</accession>
<evidence type="ECO:0000256" key="8">
    <source>
        <dbReference type="ARBA" id="ARBA00023136"/>
    </source>
</evidence>
<dbReference type="EMBL" id="FOOC01000003">
    <property type="protein sequence ID" value="SFF40429.1"/>
    <property type="molecule type" value="Genomic_DNA"/>
</dbReference>
<evidence type="ECO:0000256" key="12">
    <source>
        <dbReference type="HAMAP-Rule" id="MF_00454"/>
    </source>
</evidence>
<feature type="binding site" evidence="12">
    <location>
        <position position="78"/>
    </location>
    <ligand>
        <name>Na(+)</name>
        <dbReference type="ChEBI" id="CHEBI:29101"/>
        <note>structural</note>
    </ligand>
</feature>
<keyword evidence="3" id="KW-0997">Cell inner membrane</keyword>
<comment type="catalytic activity">
    <reaction evidence="11">
        <text>fluoride(in) = fluoride(out)</text>
        <dbReference type="Rhea" id="RHEA:76159"/>
        <dbReference type="ChEBI" id="CHEBI:17051"/>
    </reaction>
    <physiologicalReaction direction="left-to-right" evidence="11">
        <dbReference type="Rhea" id="RHEA:76160"/>
    </physiologicalReaction>
</comment>
<dbReference type="Pfam" id="PF02537">
    <property type="entry name" value="CRCB"/>
    <property type="match status" value="1"/>
</dbReference>
<evidence type="ECO:0000256" key="1">
    <source>
        <dbReference type="ARBA" id="ARBA00004651"/>
    </source>
</evidence>
<dbReference type="GO" id="GO:0140114">
    <property type="term" value="P:cellular detoxification of fluoride"/>
    <property type="evidence" value="ECO:0007669"/>
    <property type="project" value="UniProtKB-UniRule"/>
</dbReference>
<feature type="binding site" evidence="12">
    <location>
        <position position="75"/>
    </location>
    <ligand>
        <name>Na(+)</name>
        <dbReference type="ChEBI" id="CHEBI:29101"/>
        <note>structural</note>
    </ligand>
</feature>
<keyword evidence="14" id="KW-1185">Reference proteome</keyword>
<dbReference type="AlphaFoldDB" id="A0A1I2IDL1"/>
<dbReference type="Proteomes" id="UP000199771">
    <property type="component" value="Unassembled WGS sequence"/>
</dbReference>
<name>A0A1I2IDL1_9GAMM</name>
<proteinExistence type="inferred from homology"/>
<dbReference type="PANTHER" id="PTHR28259:SF1">
    <property type="entry name" value="FLUORIDE EXPORT PROTEIN 1-RELATED"/>
    <property type="match status" value="1"/>
</dbReference>